<name>A0A7Y9ULU7_9ACTN</name>
<gene>
    <name evidence="1" type="ORF">BJ989_003152</name>
</gene>
<accession>A0A7Y9ULU7</accession>
<dbReference type="EMBL" id="JACCAC010000001">
    <property type="protein sequence ID" value="NYG56848.1"/>
    <property type="molecule type" value="Genomic_DNA"/>
</dbReference>
<reference evidence="1 2" key="1">
    <citation type="submission" date="2020-07" db="EMBL/GenBank/DDBJ databases">
        <title>Sequencing the genomes of 1000 actinobacteria strains.</title>
        <authorList>
            <person name="Klenk H.-P."/>
        </authorList>
    </citation>
    <scope>NUCLEOTIDE SEQUENCE [LARGE SCALE GENOMIC DNA]</scope>
    <source>
        <strain evidence="1 2">DSM 24552</strain>
    </source>
</reference>
<protein>
    <recommendedName>
        <fullName evidence="3">SurA N-terminal domain-containing protein</fullName>
    </recommendedName>
</protein>
<evidence type="ECO:0000313" key="2">
    <source>
        <dbReference type="Proteomes" id="UP000544110"/>
    </source>
</evidence>
<evidence type="ECO:0000313" key="1">
    <source>
        <dbReference type="EMBL" id="NYG56848.1"/>
    </source>
</evidence>
<organism evidence="1 2">
    <name type="scientific">Nocardioides perillae</name>
    <dbReference type="NCBI Taxonomy" id="1119534"/>
    <lineage>
        <taxon>Bacteria</taxon>
        <taxon>Bacillati</taxon>
        <taxon>Actinomycetota</taxon>
        <taxon>Actinomycetes</taxon>
        <taxon>Propionibacteriales</taxon>
        <taxon>Nocardioidaceae</taxon>
        <taxon>Nocardioides</taxon>
    </lineage>
</organism>
<evidence type="ECO:0008006" key="3">
    <source>
        <dbReference type="Google" id="ProtNLM"/>
    </source>
</evidence>
<sequence>MSRAPRPRAALSRAGLSCAGLSRLAAPVAGALGAAVLLAGCAGLQPGAAVVVGDEVVTEDTLSEASEALCTYFEPQLEQQQQAVPLLEVRRSAAVLLALRSAVEQLAEEYDASPTSDFNREVVRLRGLAETLPEDEREAFVEVQSAQVYVPTTLSEIGSAVLGDEQADLTVRTAAGLRELADFLRESEVEFSPSIGMRVEVAEIPEEPTLEDVNALIGGFFQPTDTSASVPVTDLAVAADGDAGQAAAALPAEQRCG</sequence>
<proteinExistence type="predicted"/>
<dbReference type="Proteomes" id="UP000544110">
    <property type="component" value="Unassembled WGS sequence"/>
</dbReference>
<keyword evidence="2" id="KW-1185">Reference proteome</keyword>
<dbReference type="RefSeq" id="WP_179519034.1">
    <property type="nucleotide sequence ID" value="NZ_JACCAC010000001.1"/>
</dbReference>
<dbReference type="AlphaFoldDB" id="A0A7Y9ULU7"/>
<comment type="caution">
    <text evidence="1">The sequence shown here is derived from an EMBL/GenBank/DDBJ whole genome shotgun (WGS) entry which is preliminary data.</text>
</comment>